<sequence length="103" mass="10586">MSTGLTTEQPPASSGSPLSTEVTSTGLHGGSPAAVSSRLPKTTTASSQQVTATLPTPGTTSTPRRSSRQLWDGYRHPARPITARIAHPVPGTVRPTGLARGMV</sequence>
<dbReference type="EMBL" id="JARKHS020004959">
    <property type="protein sequence ID" value="KAK8783977.1"/>
    <property type="molecule type" value="Genomic_DNA"/>
</dbReference>
<proteinExistence type="predicted"/>
<feature type="compositionally biased region" description="Low complexity" evidence="1">
    <location>
        <begin position="42"/>
        <end position="64"/>
    </location>
</feature>
<reference evidence="2 3" key="1">
    <citation type="journal article" date="2023" name="Arcadia Sci">
        <title>De novo assembly of a long-read Amblyomma americanum tick genome.</title>
        <authorList>
            <person name="Chou S."/>
            <person name="Poskanzer K.E."/>
            <person name="Rollins M."/>
            <person name="Thuy-Boun P.S."/>
        </authorList>
    </citation>
    <scope>NUCLEOTIDE SEQUENCE [LARGE SCALE GENOMIC DNA]</scope>
    <source>
        <strain evidence="2">F_SG_1</strain>
        <tissue evidence="2">Salivary glands</tissue>
    </source>
</reference>
<dbReference type="AlphaFoldDB" id="A0AAQ4F9R9"/>
<gene>
    <name evidence="2" type="ORF">V5799_009658</name>
</gene>
<accession>A0AAQ4F9R9</accession>
<comment type="caution">
    <text evidence="2">The sequence shown here is derived from an EMBL/GenBank/DDBJ whole genome shotgun (WGS) entry which is preliminary data.</text>
</comment>
<feature type="region of interest" description="Disordered" evidence="1">
    <location>
        <begin position="1"/>
        <end position="77"/>
    </location>
</feature>
<evidence type="ECO:0000313" key="3">
    <source>
        <dbReference type="Proteomes" id="UP001321473"/>
    </source>
</evidence>
<organism evidence="2 3">
    <name type="scientific">Amblyomma americanum</name>
    <name type="common">Lone star tick</name>
    <dbReference type="NCBI Taxonomy" id="6943"/>
    <lineage>
        <taxon>Eukaryota</taxon>
        <taxon>Metazoa</taxon>
        <taxon>Ecdysozoa</taxon>
        <taxon>Arthropoda</taxon>
        <taxon>Chelicerata</taxon>
        <taxon>Arachnida</taxon>
        <taxon>Acari</taxon>
        <taxon>Parasitiformes</taxon>
        <taxon>Ixodida</taxon>
        <taxon>Ixodoidea</taxon>
        <taxon>Ixodidae</taxon>
        <taxon>Amblyomminae</taxon>
        <taxon>Amblyomma</taxon>
    </lineage>
</organism>
<protein>
    <submittedName>
        <fullName evidence="2">Uncharacterized protein</fullName>
    </submittedName>
</protein>
<name>A0AAQ4F9R9_AMBAM</name>
<feature type="compositionally biased region" description="Polar residues" evidence="1">
    <location>
        <begin position="1"/>
        <end position="26"/>
    </location>
</feature>
<keyword evidence="3" id="KW-1185">Reference proteome</keyword>
<dbReference type="Proteomes" id="UP001321473">
    <property type="component" value="Unassembled WGS sequence"/>
</dbReference>
<evidence type="ECO:0000256" key="1">
    <source>
        <dbReference type="SAM" id="MobiDB-lite"/>
    </source>
</evidence>
<evidence type="ECO:0000313" key="2">
    <source>
        <dbReference type="EMBL" id="KAK8783977.1"/>
    </source>
</evidence>